<dbReference type="CDD" id="cd01421">
    <property type="entry name" value="IMPCH"/>
    <property type="match status" value="1"/>
</dbReference>
<dbReference type="NCBIfam" id="NF002049">
    <property type="entry name" value="PRK00881.1"/>
    <property type="match status" value="1"/>
</dbReference>
<dbReference type="EC" id="3.5.4.10" evidence="10"/>
<keyword evidence="4 10" id="KW-0808">Transferase</keyword>
<evidence type="ECO:0000256" key="4">
    <source>
        <dbReference type="ARBA" id="ARBA00022679"/>
    </source>
</evidence>
<dbReference type="HAMAP" id="MF_00139">
    <property type="entry name" value="PurH"/>
    <property type="match status" value="1"/>
</dbReference>
<dbReference type="Gene3D" id="3.40.140.20">
    <property type="match status" value="2"/>
</dbReference>
<dbReference type="STRING" id="1235990.BMSBPS_0535"/>
<dbReference type="SMART" id="SM00851">
    <property type="entry name" value="MGS"/>
    <property type="match status" value="1"/>
</dbReference>
<evidence type="ECO:0000256" key="5">
    <source>
        <dbReference type="ARBA" id="ARBA00022755"/>
    </source>
</evidence>
<dbReference type="EMBL" id="AP012554">
    <property type="protein sequence ID" value="BAO00040.1"/>
    <property type="molecule type" value="Genomic_DNA"/>
</dbReference>
<name>U3U5C5_9GAMM</name>
<dbReference type="SUPFAM" id="SSF52335">
    <property type="entry name" value="Methylglyoxal synthase-like"/>
    <property type="match status" value="1"/>
</dbReference>
<gene>
    <name evidence="10 11" type="primary">purH</name>
    <name evidence="11" type="ORF">HHS_00700</name>
</gene>
<keyword evidence="7 10" id="KW-0511">Multifunctional enzyme</keyword>
<dbReference type="FunFam" id="3.40.50.1380:FF:000001">
    <property type="entry name" value="Bifunctional purine biosynthesis protein PurH"/>
    <property type="match status" value="1"/>
</dbReference>
<dbReference type="eggNOG" id="COG0138">
    <property type="taxonomic scope" value="Bacteria"/>
</dbReference>
<keyword evidence="5 10" id="KW-0658">Purine biosynthesis</keyword>
<comment type="catalytic activity">
    <reaction evidence="9 10">
        <text>IMP + H2O = 5-formamido-1-(5-phospho-D-ribosyl)imidazole-4-carboxamide</text>
        <dbReference type="Rhea" id="RHEA:18445"/>
        <dbReference type="ChEBI" id="CHEBI:15377"/>
        <dbReference type="ChEBI" id="CHEBI:58053"/>
        <dbReference type="ChEBI" id="CHEBI:58467"/>
        <dbReference type="EC" id="3.5.4.10"/>
    </reaction>
</comment>
<dbReference type="PROSITE" id="PS51855">
    <property type="entry name" value="MGS"/>
    <property type="match status" value="1"/>
</dbReference>
<dbReference type="InterPro" id="IPR011607">
    <property type="entry name" value="MGS-like_dom"/>
</dbReference>
<dbReference type="RefSeq" id="WP_022564059.1">
    <property type="nucleotide sequence ID" value="NZ_CP010907.1"/>
</dbReference>
<dbReference type="AlphaFoldDB" id="U3U5C5"/>
<dbReference type="KEGG" id="pck:BMSBPS_0535"/>
<dbReference type="FunFam" id="3.40.140.20:FF:000001">
    <property type="entry name" value="Bifunctional purine biosynthesis protein PurH"/>
    <property type="match status" value="1"/>
</dbReference>
<dbReference type="SMART" id="SM00798">
    <property type="entry name" value="AICARFT_IMPCHas"/>
    <property type="match status" value="1"/>
</dbReference>
<evidence type="ECO:0000313" key="12">
    <source>
        <dbReference type="Proteomes" id="UP000016900"/>
    </source>
</evidence>
<dbReference type="Pfam" id="PF01808">
    <property type="entry name" value="AICARFT_IMPCHas"/>
    <property type="match status" value="1"/>
</dbReference>
<evidence type="ECO:0000256" key="10">
    <source>
        <dbReference type="HAMAP-Rule" id="MF_00139"/>
    </source>
</evidence>
<evidence type="ECO:0000256" key="8">
    <source>
        <dbReference type="ARBA" id="ARBA00050488"/>
    </source>
</evidence>
<comment type="pathway">
    <text evidence="1 10">Purine metabolism; IMP biosynthesis via de novo pathway; IMP from 5-formamido-1-(5-phospho-D-ribosyl)imidazole-4-carboxamide: step 1/1.</text>
</comment>
<dbReference type="OrthoDB" id="9802065at2"/>
<comment type="similarity">
    <text evidence="3 10">Belongs to the PurH family.</text>
</comment>
<keyword evidence="6 10" id="KW-0378">Hydrolase</keyword>
<reference evidence="11 12" key="1">
    <citation type="submission" date="2012-10" db="EMBL/GenBank/DDBJ databases">
        <title>Genome sequence of the symbiont of the pentatomidae stink bug Halyomorpha halys.</title>
        <authorList>
            <person name="Kobayashi H."/>
            <person name="Fujii-Muramatsu R."/>
            <person name="Takeishi K."/>
            <person name="Noda H."/>
        </authorList>
    </citation>
    <scope>NUCLEOTIDE SEQUENCE [LARGE SCALE GENOMIC DNA]</scope>
</reference>
<dbReference type="SUPFAM" id="SSF53927">
    <property type="entry name" value="Cytidine deaminase-like"/>
    <property type="match status" value="1"/>
</dbReference>
<dbReference type="GO" id="GO:0003937">
    <property type="term" value="F:IMP cyclohydrolase activity"/>
    <property type="evidence" value="ECO:0007669"/>
    <property type="project" value="UniProtKB-UniRule"/>
</dbReference>
<keyword evidence="12" id="KW-1185">Reference proteome</keyword>
<dbReference type="NCBIfam" id="TIGR00355">
    <property type="entry name" value="purH"/>
    <property type="match status" value="1"/>
</dbReference>
<evidence type="ECO:0000256" key="6">
    <source>
        <dbReference type="ARBA" id="ARBA00022801"/>
    </source>
</evidence>
<dbReference type="KEGG" id="hhs:HHS_00700"/>
<sequence>MQKCSPISRALISVSDKTGILEFAKALSKRGIELLSTSGTAHLLVNAGVRVTEISSYTGFPEMMGGRIKTLHPKVHAGILSRRGKDDKIMEQYAIKAIDMVVVNLYPFAQTVAKSDCTLEDAFEHIDIGGAAMLRAGAKNYKNVVVIVDQSDYDMIILELDNNKNALSLNTCLKMAIKAFKHTVTYDNRIADYFSNVLLMNEQSNQQQQPVRFPNKLHLNFIKHKIMRYGENKHQEAAFYIEENIVEASIANAQQLQGKMLSYNNIADADTALECVKEFTDPACVIVKHTNPCGVAVSKSIFDSYNYAYKTDPTSSFGGIIAFNRELDVITAKSIIDRQFVEAIIVPSIKQTTLKIIAIKKNIRVLIYGQWQRRIAGLDFKRVNGGLLVQDRDLTMINANQLQVVTMRQPTEKEMRDMIFCWKVAKFVKSNAIVYGRDNMTIGIGAGQMSRIYSAKIAGMKACEEGLELKGCVMASDAFLPFRDSIDAAASLGITSVIQPGGSVRDREVIYAANQHNITMVFTKIRHFRH</sequence>
<dbReference type="Proteomes" id="UP000016900">
    <property type="component" value="Chromosome"/>
</dbReference>
<comment type="catalytic activity">
    <reaction evidence="8 10">
        <text>(6R)-10-formyltetrahydrofolate + 5-amino-1-(5-phospho-beta-D-ribosyl)imidazole-4-carboxamide = 5-formamido-1-(5-phospho-D-ribosyl)imidazole-4-carboxamide + (6S)-5,6,7,8-tetrahydrofolate</text>
        <dbReference type="Rhea" id="RHEA:22192"/>
        <dbReference type="ChEBI" id="CHEBI:57453"/>
        <dbReference type="ChEBI" id="CHEBI:58467"/>
        <dbReference type="ChEBI" id="CHEBI:58475"/>
        <dbReference type="ChEBI" id="CHEBI:195366"/>
        <dbReference type="EC" id="2.1.2.3"/>
    </reaction>
</comment>
<dbReference type="EC" id="2.1.2.3" evidence="10"/>
<evidence type="ECO:0000313" key="11">
    <source>
        <dbReference type="EMBL" id="BAO00040.1"/>
    </source>
</evidence>
<dbReference type="GO" id="GO:0006189">
    <property type="term" value="P:'de novo' IMP biosynthetic process"/>
    <property type="evidence" value="ECO:0007669"/>
    <property type="project" value="UniProtKB-UniRule"/>
</dbReference>
<proteinExistence type="inferred from homology"/>
<dbReference type="InterPro" id="IPR024051">
    <property type="entry name" value="AICAR_Tfase_dup_dom_sf"/>
</dbReference>
<dbReference type="GO" id="GO:0004643">
    <property type="term" value="F:phosphoribosylaminoimidazolecarboxamide formyltransferase activity"/>
    <property type="evidence" value="ECO:0007669"/>
    <property type="project" value="UniProtKB-UniRule"/>
</dbReference>
<comment type="pathway">
    <text evidence="2 10">Purine metabolism; IMP biosynthesis via de novo pathway; 5-formamido-1-(5-phospho-D-ribosyl)imidazole-4-carboxamide from 5-amino-1-(5-phospho-D-ribosyl)imidazole-4-carboxamide (10-formyl THF route): step 1/1.</text>
</comment>
<dbReference type="InterPro" id="IPR036914">
    <property type="entry name" value="MGS-like_dom_sf"/>
</dbReference>
<evidence type="ECO:0000256" key="9">
    <source>
        <dbReference type="ARBA" id="ARBA00050687"/>
    </source>
</evidence>
<accession>U3U5C5</accession>
<dbReference type="PATRIC" id="fig|1235990.3.peg.68"/>
<dbReference type="Gene3D" id="3.40.50.1380">
    <property type="entry name" value="Methylglyoxal synthase-like domain"/>
    <property type="match status" value="1"/>
</dbReference>
<dbReference type="PANTHER" id="PTHR11692:SF0">
    <property type="entry name" value="BIFUNCTIONAL PURINE BIOSYNTHESIS PROTEIN ATIC"/>
    <property type="match status" value="1"/>
</dbReference>
<dbReference type="PANTHER" id="PTHR11692">
    <property type="entry name" value="BIFUNCTIONAL PURINE BIOSYNTHESIS PROTEIN PURH"/>
    <property type="match status" value="1"/>
</dbReference>
<evidence type="ECO:0000256" key="2">
    <source>
        <dbReference type="ARBA" id="ARBA00004954"/>
    </source>
</evidence>
<evidence type="ECO:0000256" key="1">
    <source>
        <dbReference type="ARBA" id="ARBA00004844"/>
    </source>
</evidence>
<organism evidence="11 12">
    <name type="scientific">Candidatus Pantoea carbekii</name>
    <dbReference type="NCBI Taxonomy" id="1235990"/>
    <lineage>
        <taxon>Bacteria</taxon>
        <taxon>Pseudomonadati</taxon>
        <taxon>Pseudomonadota</taxon>
        <taxon>Gammaproteobacteria</taxon>
        <taxon>Enterobacterales</taxon>
        <taxon>Erwiniaceae</taxon>
        <taxon>Pantoea</taxon>
    </lineage>
</organism>
<dbReference type="GO" id="GO:0005829">
    <property type="term" value="C:cytosol"/>
    <property type="evidence" value="ECO:0007669"/>
    <property type="project" value="TreeGrafter"/>
</dbReference>
<protein>
    <recommendedName>
        <fullName evidence="10">Bifunctional purine biosynthesis protein PurH</fullName>
    </recommendedName>
    <domain>
        <recommendedName>
            <fullName evidence="10">Phosphoribosylaminoimidazolecarboxamide formyltransferase</fullName>
            <ecNumber evidence="10">2.1.2.3</ecNumber>
        </recommendedName>
        <alternativeName>
            <fullName evidence="10">AICAR transformylase</fullName>
        </alternativeName>
    </domain>
    <domain>
        <recommendedName>
            <fullName evidence="10">IMP cyclohydrolase</fullName>
            <ecNumber evidence="10">3.5.4.10</ecNumber>
        </recommendedName>
        <alternativeName>
            <fullName evidence="10">ATIC</fullName>
        </alternativeName>
        <alternativeName>
            <fullName evidence="10">IMP synthase</fullName>
        </alternativeName>
        <alternativeName>
            <fullName evidence="10">Inosinicase</fullName>
        </alternativeName>
    </domain>
</protein>
<dbReference type="InterPro" id="IPR016193">
    <property type="entry name" value="Cytidine_deaminase-like"/>
</dbReference>
<evidence type="ECO:0000256" key="7">
    <source>
        <dbReference type="ARBA" id="ARBA00023268"/>
    </source>
</evidence>
<dbReference type="InterPro" id="IPR002695">
    <property type="entry name" value="PurH-like"/>
</dbReference>
<dbReference type="UniPathway" id="UPA00074">
    <property type="reaction ID" value="UER00133"/>
</dbReference>
<evidence type="ECO:0000256" key="3">
    <source>
        <dbReference type="ARBA" id="ARBA00007667"/>
    </source>
</evidence>
<dbReference type="PIRSF" id="PIRSF000414">
    <property type="entry name" value="AICARFT_IMPCHas"/>
    <property type="match status" value="1"/>
</dbReference>
<dbReference type="Pfam" id="PF02142">
    <property type="entry name" value="MGS"/>
    <property type="match status" value="1"/>
</dbReference>
<comment type="domain">
    <text evidence="10">The IMP cyclohydrolase activity resides in the N-terminal region.</text>
</comment>
<dbReference type="FunFam" id="3.40.140.20:FF:000002">
    <property type="entry name" value="Bifunctional purine biosynthesis protein PurH"/>
    <property type="match status" value="1"/>
</dbReference>